<gene>
    <name evidence="2" type="ORF">SKAU_G00158700</name>
</gene>
<name>A0A9Q1FIM9_SYNKA</name>
<protein>
    <submittedName>
        <fullName evidence="2">Uncharacterized protein</fullName>
    </submittedName>
</protein>
<sequence length="72" mass="7188">MTMKETAVKWQAAWGMSGAEVMAEGAEGLVGHNGCGCVNIGFTEPGDGRAGQGGLAVKHQARGTAARASAGK</sequence>
<dbReference type="Proteomes" id="UP001152622">
    <property type="component" value="Chromosome 5"/>
</dbReference>
<evidence type="ECO:0000313" key="3">
    <source>
        <dbReference type="Proteomes" id="UP001152622"/>
    </source>
</evidence>
<evidence type="ECO:0000256" key="1">
    <source>
        <dbReference type="SAM" id="MobiDB-lite"/>
    </source>
</evidence>
<keyword evidence="3" id="KW-1185">Reference proteome</keyword>
<dbReference type="EMBL" id="JAINUF010000005">
    <property type="protein sequence ID" value="KAJ8359345.1"/>
    <property type="molecule type" value="Genomic_DNA"/>
</dbReference>
<proteinExistence type="predicted"/>
<dbReference type="AlphaFoldDB" id="A0A9Q1FIM9"/>
<evidence type="ECO:0000313" key="2">
    <source>
        <dbReference type="EMBL" id="KAJ8359345.1"/>
    </source>
</evidence>
<feature type="region of interest" description="Disordered" evidence="1">
    <location>
        <begin position="49"/>
        <end position="72"/>
    </location>
</feature>
<reference evidence="2" key="1">
    <citation type="journal article" date="2023" name="Science">
        <title>Genome structures resolve the early diversification of teleost fishes.</title>
        <authorList>
            <person name="Parey E."/>
            <person name="Louis A."/>
            <person name="Montfort J."/>
            <person name="Bouchez O."/>
            <person name="Roques C."/>
            <person name="Iampietro C."/>
            <person name="Lluch J."/>
            <person name="Castinel A."/>
            <person name="Donnadieu C."/>
            <person name="Desvignes T."/>
            <person name="Floi Bucao C."/>
            <person name="Jouanno E."/>
            <person name="Wen M."/>
            <person name="Mejri S."/>
            <person name="Dirks R."/>
            <person name="Jansen H."/>
            <person name="Henkel C."/>
            <person name="Chen W.J."/>
            <person name="Zahm M."/>
            <person name="Cabau C."/>
            <person name="Klopp C."/>
            <person name="Thompson A.W."/>
            <person name="Robinson-Rechavi M."/>
            <person name="Braasch I."/>
            <person name="Lecointre G."/>
            <person name="Bobe J."/>
            <person name="Postlethwait J.H."/>
            <person name="Berthelot C."/>
            <person name="Roest Crollius H."/>
            <person name="Guiguen Y."/>
        </authorList>
    </citation>
    <scope>NUCLEOTIDE SEQUENCE</scope>
    <source>
        <strain evidence="2">WJC10195</strain>
    </source>
</reference>
<comment type="caution">
    <text evidence="2">The sequence shown here is derived from an EMBL/GenBank/DDBJ whole genome shotgun (WGS) entry which is preliminary data.</text>
</comment>
<organism evidence="2 3">
    <name type="scientific">Synaphobranchus kaupii</name>
    <name type="common">Kaup's arrowtooth eel</name>
    <dbReference type="NCBI Taxonomy" id="118154"/>
    <lineage>
        <taxon>Eukaryota</taxon>
        <taxon>Metazoa</taxon>
        <taxon>Chordata</taxon>
        <taxon>Craniata</taxon>
        <taxon>Vertebrata</taxon>
        <taxon>Euteleostomi</taxon>
        <taxon>Actinopterygii</taxon>
        <taxon>Neopterygii</taxon>
        <taxon>Teleostei</taxon>
        <taxon>Anguilliformes</taxon>
        <taxon>Synaphobranchidae</taxon>
        <taxon>Synaphobranchus</taxon>
    </lineage>
</organism>
<accession>A0A9Q1FIM9</accession>